<dbReference type="InterPro" id="IPR017039">
    <property type="entry name" value="Virul_fac_BrkB"/>
</dbReference>
<gene>
    <name evidence="7" type="ORF">MNR06_13845</name>
</gene>
<feature type="transmembrane region" description="Helical" evidence="6">
    <location>
        <begin position="182"/>
        <end position="207"/>
    </location>
</feature>
<evidence type="ECO:0000256" key="6">
    <source>
        <dbReference type="SAM" id="Phobius"/>
    </source>
</evidence>
<feature type="transmembrane region" description="Helical" evidence="6">
    <location>
        <begin position="247"/>
        <end position="270"/>
    </location>
</feature>
<dbReference type="RefSeq" id="WP_243536954.1">
    <property type="nucleotide sequence ID" value="NZ_CP093442.1"/>
</dbReference>
<feature type="transmembrane region" description="Helical" evidence="6">
    <location>
        <begin position="216"/>
        <end position="235"/>
    </location>
</feature>
<dbReference type="PANTHER" id="PTHR30213">
    <property type="entry name" value="INNER MEMBRANE PROTEIN YHJD"/>
    <property type="match status" value="1"/>
</dbReference>
<dbReference type="NCBIfam" id="TIGR00765">
    <property type="entry name" value="yihY_not_rbn"/>
    <property type="match status" value="1"/>
</dbReference>
<keyword evidence="5 6" id="KW-0472">Membrane</keyword>
<evidence type="ECO:0000256" key="1">
    <source>
        <dbReference type="ARBA" id="ARBA00004651"/>
    </source>
</evidence>
<dbReference type="PIRSF" id="PIRSF035875">
    <property type="entry name" value="RNase_BN"/>
    <property type="match status" value="1"/>
</dbReference>
<evidence type="ECO:0000313" key="8">
    <source>
        <dbReference type="Proteomes" id="UP000830116"/>
    </source>
</evidence>
<evidence type="ECO:0000256" key="2">
    <source>
        <dbReference type="ARBA" id="ARBA00022475"/>
    </source>
</evidence>
<evidence type="ECO:0000256" key="4">
    <source>
        <dbReference type="ARBA" id="ARBA00022989"/>
    </source>
</evidence>
<evidence type="ECO:0000313" key="7">
    <source>
        <dbReference type="EMBL" id="UOF00780.1"/>
    </source>
</evidence>
<feature type="transmembrane region" description="Helical" evidence="6">
    <location>
        <begin position="149"/>
        <end position="176"/>
    </location>
</feature>
<evidence type="ECO:0000256" key="3">
    <source>
        <dbReference type="ARBA" id="ARBA00022692"/>
    </source>
</evidence>
<accession>A0ABY4C796</accession>
<reference evidence="7" key="1">
    <citation type="submission" date="2022-03" db="EMBL/GenBank/DDBJ databases">
        <title>Genome Identification and Characterization of new species Bdellovibrio reynosense LBG001 sp. nov. from a Mexico soil sample.</title>
        <authorList>
            <person name="Camilli A."/>
            <person name="Ajao Y."/>
            <person name="Guo X."/>
        </authorList>
    </citation>
    <scope>NUCLEOTIDE SEQUENCE</scope>
    <source>
        <strain evidence="7">LBG001</strain>
    </source>
</reference>
<sequence length="305" mass="33189">MKIKQVINQLKSSEFTDKLSKDKLMDMAAALSYYSALSLAPLLIILIFGVSFLGEDFKNELIAQIQALVGKQAGETIGVIAKNADKTPTARNVAGIAGILTLLFSAGAIFGQLRASLNVIFETADQCEPKKEQKKSFLRSAYDFIKEKVFTMGMVLTFVLISVISLVASSAIAVIFQGGEAFLGQALAFLASQVVFSFVFGAIYYFVPEIKIKPKIAFVAGLVTAFLFTIGKHLIGIYLGQSATANMYGAAGSLILLLMWVFYSSLIIFISAEIANEINKIYLAETRGEVYGQAESHRDGRDLFH</sequence>
<keyword evidence="3 6" id="KW-0812">Transmembrane</keyword>
<feature type="transmembrane region" description="Helical" evidence="6">
    <location>
        <begin position="93"/>
        <end position="111"/>
    </location>
</feature>
<dbReference type="Pfam" id="PF03631">
    <property type="entry name" value="Virul_fac_BrkB"/>
    <property type="match status" value="1"/>
</dbReference>
<keyword evidence="4 6" id="KW-1133">Transmembrane helix</keyword>
<comment type="subcellular location">
    <subcellularLocation>
        <location evidence="1">Cell membrane</location>
        <topology evidence="1">Multi-pass membrane protein</topology>
    </subcellularLocation>
</comment>
<protein>
    <submittedName>
        <fullName evidence="7">YihY/virulence factor BrkB family protein</fullName>
    </submittedName>
</protein>
<name>A0ABY4C796_9BACT</name>
<keyword evidence="2" id="KW-1003">Cell membrane</keyword>
<feature type="transmembrane region" description="Helical" evidence="6">
    <location>
        <begin position="31"/>
        <end position="53"/>
    </location>
</feature>
<dbReference type="PANTHER" id="PTHR30213:SF1">
    <property type="entry name" value="INNER MEMBRANE PROTEIN YHJD"/>
    <property type="match status" value="1"/>
</dbReference>
<evidence type="ECO:0000256" key="5">
    <source>
        <dbReference type="ARBA" id="ARBA00023136"/>
    </source>
</evidence>
<dbReference type="Proteomes" id="UP000830116">
    <property type="component" value="Chromosome"/>
</dbReference>
<organism evidence="7 8">
    <name type="scientific">Bdellovibrio reynosensis</name>
    <dbReference type="NCBI Taxonomy" id="2835041"/>
    <lineage>
        <taxon>Bacteria</taxon>
        <taxon>Pseudomonadati</taxon>
        <taxon>Bdellovibrionota</taxon>
        <taxon>Bdellovibrionia</taxon>
        <taxon>Bdellovibrionales</taxon>
        <taxon>Pseudobdellovibrionaceae</taxon>
        <taxon>Bdellovibrio</taxon>
    </lineage>
</organism>
<keyword evidence="8" id="KW-1185">Reference proteome</keyword>
<proteinExistence type="predicted"/>
<dbReference type="EMBL" id="CP093442">
    <property type="protein sequence ID" value="UOF00780.1"/>
    <property type="molecule type" value="Genomic_DNA"/>
</dbReference>